<protein>
    <recommendedName>
        <fullName evidence="2">Keratin-associated protein</fullName>
    </recommendedName>
</protein>
<keyword evidence="1 2" id="KW-0416">Keratin</keyword>
<proteinExistence type="inferred from homology"/>
<comment type="caution">
    <text evidence="3">The sequence shown here is derived from an EMBL/GenBank/DDBJ whole genome shotgun (WGS) entry which is preliminary data.</text>
</comment>
<dbReference type="EMBL" id="RWIC01000508">
    <property type="protein sequence ID" value="TKC42952.1"/>
    <property type="molecule type" value="Genomic_DNA"/>
</dbReference>
<evidence type="ECO:0000313" key="3">
    <source>
        <dbReference type="EMBL" id="TKC42952.1"/>
    </source>
</evidence>
<comment type="function">
    <text evidence="2">In the hair cortex, hair keratin intermediate filaments are embedded in an interfilamentous matrix, consisting of hair keratin-associated proteins (KRTAP), which are essential for the formation of a rigid and resistant hair shaft through their extensive disulfide bond cross-linking with abundant cysteine residues of hair keratins. The matrix proteins include the high-sulfur and high-glycine-tyrosine keratins.</text>
</comment>
<dbReference type="Proteomes" id="UP000308365">
    <property type="component" value="Unassembled WGS sequence"/>
</dbReference>
<accession>A0A4U1F1B6</accession>
<evidence type="ECO:0000313" key="4">
    <source>
        <dbReference type="Proteomes" id="UP000308365"/>
    </source>
</evidence>
<dbReference type="InterPro" id="IPR007951">
    <property type="entry name" value="KRTAP_PMG"/>
</dbReference>
<feature type="non-terminal residue" evidence="3">
    <location>
        <position position="277"/>
    </location>
</feature>
<dbReference type="Pfam" id="PF05287">
    <property type="entry name" value="PMG"/>
    <property type="match status" value="2"/>
</dbReference>
<evidence type="ECO:0000256" key="2">
    <source>
        <dbReference type="RuleBase" id="RU369044"/>
    </source>
</evidence>
<name>A0A4U1F1B6_MONMO</name>
<dbReference type="GO" id="GO:0045095">
    <property type="term" value="C:keratin filament"/>
    <property type="evidence" value="ECO:0007669"/>
    <property type="project" value="UniProtKB-UniRule"/>
</dbReference>
<sequence>MSHNCLSGNFSFHSLGGHLCYPGSFHPSNLVYSTDLCSPSTCQLGSSLYSQETCYEPIRCQMSLVVSSPCQTSCYCPRPSSLCSPCWITYAGCLGFRSCYSLGYGFHGLKPRGYGVRGFPSLGCGSRFFRPTNFASSSCQSSCYRTTCGFAFYLELRTPDNMSFNCSSGNFSSLSLGGYLGYPVSTYDSFYPSNIIYPHPSTFQLGSSLHGGCHETFFKPTSFQTPWAVTRSYQKSYFHPKNIIFHSPCQTNYTGSLGFGNTGLGSFGYGNTGLQSL</sequence>
<dbReference type="AlphaFoldDB" id="A0A4U1F1B6"/>
<comment type="subunit">
    <text evidence="2">Interacts with hair keratins.</text>
</comment>
<dbReference type="GO" id="GO:0005829">
    <property type="term" value="C:cytosol"/>
    <property type="evidence" value="ECO:0007669"/>
    <property type="project" value="UniProtKB-ARBA"/>
</dbReference>
<reference evidence="4" key="1">
    <citation type="journal article" date="2019" name="IScience">
        <title>Narwhal Genome Reveals Long-Term Low Genetic Diversity despite Current Large Abundance Size.</title>
        <authorList>
            <person name="Westbury M.V."/>
            <person name="Petersen B."/>
            <person name="Garde E."/>
            <person name="Heide-Jorgensen M.P."/>
            <person name="Lorenzen E.D."/>
        </authorList>
    </citation>
    <scope>NUCLEOTIDE SEQUENCE [LARGE SCALE GENOMIC DNA]</scope>
</reference>
<organism evidence="3 4">
    <name type="scientific">Monodon monoceros</name>
    <name type="common">Narwhal</name>
    <name type="synonym">Ceratodon monodon</name>
    <dbReference type="NCBI Taxonomy" id="40151"/>
    <lineage>
        <taxon>Eukaryota</taxon>
        <taxon>Metazoa</taxon>
        <taxon>Chordata</taxon>
        <taxon>Craniata</taxon>
        <taxon>Vertebrata</taxon>
        <taxon>Euteleostomi</taxon>
        <taxon>Mammalia</taxon>
        <taxon>Eutheria</taxon>
        <taxon>Laurasiatheria</taxon>
        <taxon>Artiodactyla</taxon>
        <taxon>Whippomorpha</taxon>
        <taxon>Cetacea</taxon>
        <taxon>Odontoceti</taxon>
        <taxon>Monodontidae</taxon>
        <taxon>Monodon</taxon>
    </lineage>
</organism>
<comment type="similarity">
    <text evidence="2">Belongs to the PMG family.</text>
</comment>
<evidence type="ECO:0000256" key="1">
    <source>
        <dbReference type="ARBA" id="ARBA00022744"/>
    </source>
</evidence>
<gene>
    <name evidence="3" type="ORF">EI555_004163</name>
</gene>